<dbReference type="EMBL" id="JACEIK010007866">
    <property type="protein sequence ID" value="MCE3050731.1"/>
    <property type="molecule type" value="Genomic_DNA"/>
</dbReference>
<accession>A0ABS8WKV8</accession>
<keyword evidence="1" id="KW-1133">Transmembrane helix</keyword>
<feature type="non-terminal residue" evidence="2">
    <location>
        <position position="87"/>
    </location>
</feature>
<dbReference type="PANTHER" id="PTHR31448">
    <property type="entry name" value="MYOSIN-BINDING PROTEIN 2"/>
    <property type="match status" value="1"/>
</dbReference>
<protein>
    <submittedName>
        <fullName evidence="2">Myosin-binding protein 2</fullName>
    </submittedName>
</protein>
<keyword evidence="1" id="KW-0812">Transmembrane</keyword>
<organism evidence="2 3">
    <name type="scientific">Datura stramonium</name>
    <name type="common">Jimsonweed</name>
    <name type="synonym">Common thornapple</name>
    <dbReference type="NCBI Taxonomy" id="4076"/>
    <lineage>
        <taxon>Eukaryota</taxon>
        <taxon>Viridiplantae</taxon>
        <taxon>Streptophyta</taxon>
        <taxon>Embryophyta</taxon>
        <taxon>Tracheophyta</taxon>
        <taxon>Spermatophyta</taxon>
        <taxon>Magnoliopsida</taxon>
        <taxon>eudicotyledons</taxon>
        <taxon>Gunneridae</taxon>
        <taxon>Pentapetalae</taxon>
        <taxon>asterids</taxon>
        <taxon>lamiids</taxon>
        <taxon>Solanales</taxon>
        <taxon>Solanaceae</taxon>
        <taxon>Solanoideae</taxon>
        <taxon>Datureae</taxon>
        <taxon>Datura</taxon>
    </lineage>
</organism>
<proteinExistence type="predicted"/>
<sequence length="87" mass="10203">MAANKFATMLHRITNKITLILIYAVLEWTLIVLLLLNSVFSFLIIKFAEYFGLKPPCLWCSRVDHMLYHRKNKSIHRDLLCEAHATE</sequence>
<gene>
    <name evidence="2" type="primary">MYOB2</name>
    <name evidence="2" type="ORF">HAX54_047965</name>
</gene>
<feature type="transmembrane region" description="Helical" evidence="1">
    <location>
        <begin position="20"/>
        <end position="45"/>
    </location>
</feature>
<evidence type="ECO:0000256" key="1">
    <source>
        <dbReference type="SAM" id="Phobius"/>
    </source>
</evidence>
<keyword evidence="1" id="KW-0472">Membrane</keyword>
<keyword evidence="3" id="KW-1185">Reference proteome</keyword>
<dbReference type="InterPro" id="IPR039306">
    <property type="entry name" value="MYOB"/>
</dbReference>
<evidence type="ECO:0000313" key="2">
    <source>
        <dbReference type="EMBL" id="MCE3050731.1"/>
    </source>
</evidence>
<comment type="caution">
    <text evidence="2">The sequence shown here is derived from an EMBL/GenBank/DDBJ whole genome shotgun (WGS) entry which is preliminary data.</text>
</comment>
<reference evidence="2 3" key="1">
    <citation type="journal article" date="2021" name="BMC Genomics">
        <title>Datura genome reveals duplications of psychoactive alkaloid biosynthetic genes and high mutation rate following tissue culture.</title>
        <authorList>
            <person name="Rajewski A."/>
            <person name="Carter-House D."/>
            <person name="Stajich J."/>
            <person name="Litt A."/>
        </authorList>
    </citation>
    <scope>NUCLEOTIDE SEQUENCE [LARGE SCALE GENOMIC DNA]</scope>
    <source>
        <strain evidence="2">AR-01</strain>
    </source>
</reference>
<evidence type="ECO:0000313" key="3">
    <source>
        <dbReference type="Proteomes" id="UP000823775"/>
    </source>
</evidence>
<dbReference type="PANTHER" id="PTHR31448:SF46">
    <property type="entry name" value="MYOSIN-BINDING PROTEIN 2-LIKE ISOFORM X1"/>
    <property type="match status" value="1"/>
</dbReference>
<dbReference type="Proteomes" id="UP000823775">
    <property type="component" value="Unassembled WGS sequence"/>
</dbReference>
<name>A0ABS8WKV8_DATST</name>